<dbReference type="Proteomes" id="UP000287527">
    <property type="component" value="Unassembled WGS sequence"/>
</dbReference>
<dbReference type="AlphaFoldDB" id="A0A444HBP2"/>
<dbReference type="RefSeq" id="WP_128389383.1">
    <property type="nucleotide sequence ID" value="NZ_SBII01000004.1"/>
</dbReference>
<protein>
    <recommendedName>
        <fullName evidence="3">Holin</fullName>
    </recommendedName>
</protein>
<gene>
    <name evidence="1" type="ORF">EPI11_07725</name>
</gene>
<sequence>MGKFRNWILAAVLVILGTLDLTTDLIPVLLKQVNAPEWVGTALRVVALFCTVVKMKLTPASLKEAESKAQA</sequence>
<accession>A0A444HBP2</accession>
<dbReference type="EMBL" id="SBII01000004">
    <property type="protein sequence ID" value="RWX00901.1"/>
    <property type="molecule type" value="Genomic_DNA"/>
</dbReference>
<keyword evidence="2" id="KW-1185">Reference proteome</keyword>
<reference evidence="1 2" key="1">
    <citation type="submission" date="2019-01" db="EMBL/GenBank/DDBJ databases">
        <title>Flavobacterium sp. nov.,isolated from freshwater.</title>
        <authorList>
            <person name="Zhang R."/>
            <person name="Du Z.-J."/>
        </authorList>
    </citation>
    <scope>NUCLEOTIDE SEQUENCE [LARGE SCALE GENOMIC DNA]</scope>
    <source>
        <strain evidence="1 2">1E403</strain>
    </source>
</reference>
<proteinExistence type="predicted"/>
<dbReference type="OrthoDB" id="9969208at2"/>
<evidence type="ECO:0008006" key="3">
    <source>
        <dbReference type="Google" id="ProtNLM"/>
    </source>
</evidence>
<name>A0A444HBP2_9FLAO</name>
<comment type="caution">
    <text evidence="1">The sequence shown here is derived from an EMBL/GenBank/DDBJ whole genome shotgun (WGS) entry which is preliminary data.</text>
</comment>
<evidence type="ECO:0000313" key="1">
    <source>
        <dbReference type="EMBL" id="RWX00901.1"/>
    </source>
</evidence>
<organism evidence="1 2">
    <name type="scientific">Flavobacterium cerinum</name>
    <dbReference type="NCBI Taxonomy" id="2502784"/>
    <lineage>
        <taxon>Bacteria</taxon>
        <taxon>Pseudomonadati</taxon>
        <taxon>Bacteroidota</taxon>
        <taxon>Flavobacteriia</taxon>
        <taxon>Flavobacteriales</taxon>
        <taxon>Flavobacteriaceae</taxon>
        <taxon>Flavobacterium</taxon>
    </lineage>
</organism>
<evidence type="ECO:0000313" key="2">
    <source>
        <dbReference type="Proteomes" id="UP000287527"/>
    </source>
</evidence>